<sequence length="251" mass="29173">MIDRDKVQVFDIMHFGDNLRPYILNQKLIFVVKKEVHNLERLNSALFEKYPVLSEKNVLIVDDEADYASVGFTKTKQEGIEINKIAGLIDDLRNNLNKCSFLQVTATPYSLYLQPENMNLGGAENYFKPVRPAFTSLVPIGENYIGGDYYFYESEDSESIASFIHESVDEKELIVLKKEDKRRFKIEESLTSDKVKSLRNAIVNFIVGGCIRRTQEEKKNDYPLKYSYLTTSRALQNWFFANEKEKIMLKY</sequence>
<dbReference type="OrthoDB" id="436461at2"/>
<protein>
    <submittedName>
        <fullName evidence="1">Uncharacterized protein</fullName>
    </submittedName>
</protein>
<name>A0A6L9EQM0_CLOBU</name>
<evidence type="ECO:0000313" key="1">
    <source>
        <dbReference type="EMBL" id="NAS18933.1"/>
    </source>
</evidence>
<dbReference type="KEGG" id="cbut:ATN24_00705"/>
<dbReference type="EMBL" id="WOFV02000049">
    <property type="protein sequence ID" value="NAS18933.1"/>
    <property type="molecule type" value="Genomic_DNA"/>
</dbReference>
<dbReference type="Proteomes" id="UP000474042">
    <property type="component" value="Unassembled WGS sequence"/>
</dbReference>
<evidence type="ECO:0000313" key="2">
    <source>
        <dbReference type="Proteomes" id="UP000474042"/>
    </source>
</evidence>
<comment type="caution">
    <text evidence="1">The sequence shown here is derived from an EMBL/GenBank/DDBJ whole genome shotgun (WGS) entry which is preliminary data.</text>
</comment>
<organism evidence="1 2">
    <name type="scientific">Clostridium butyricum</name>
    <dbReference type="NCBI Taxonomy" id="1492"/>
    <lineage>
        <taxon>Bacteria</taxon>
        <taxon>Bacillati</taxon>
        <taxon>Bacillota</taxon>
        <taxon>Clostridia</taxon>
        <taxon>Eubacteriales</taxon>
        <taxon>Clostridiaceae</taxon>
        <taxon>Clostridium</taxon>
    </lineage>
</organism>
<gene>
    <name evidence="1" type="ORF">GND98_013900</name>
</gene>
<dbReference type="AlphaFoldDB" id="A0A6L9EQM0"/>
<proteinExistence type="predicted"/>
<reference evidence="1 2" key="1">
    <citation type="submission" date="2020-01" db="EMBL/GenBank/DDBJ databases">
        <title>Genome sequence of a 1,3-propanediol producer, Clostridium butyricum S3.</title>
        <authorList>
            <person name="Zhou J."/>
        </authorList>
    </citation>
    <scope>NUCLEOTIDE SEQUENCE [LARGE SCALE GENOMIC DNA]</scope>
    <source>
        <strain evidence="1 2">S3</strain>
    </source>
</reference>
<accession>A0A6L9EQM0</accession>
<dbReference type="RefSeq" id="WP_058141616.1">
    <property type="nucleotide sequence ID" value="NZ_BTGE01000012.1"/>
</dbReference>